<organism evidence="1 2">
    <name type="scientific">Bradyrhizobium commune</name>
    <dbReference type="NCBI Taxonomy" id="83627"/>
    <lineage>
        <taxon>Bacteria</taxon>
        <taxon>Pseudomonadati</taxon>
        <taxon>Pseudomonadota</taxon>
        <taxon>Alphaproteobacteria</taxon>
        <taxon>Hyphomicrobiales</taxon>
        <taxon>Nitrobacteraceae</taxon>
        <taxon>Bradyrhizobium</taxon>
    </lineage>
</organism>
<keyword evidence="2" id="KW-1185">Reference proteome</keyword>
<accession>A0A7S9CZV5</accession>
<dbReference type="EMBL" id="CP061379">
    <property type="protein sequence ID" value="QPF88617.1"/>
    <property type="molecule type" value="Genomic_DNA"/>
</dbReference>
<proteinExistence type="predicted"/>
<dbReference type="RefSeq" id="WP_195798170.1">
    <property type="nucleotide sequence ID" value="NZ_CP061379.1"/>
</dbReference>
<dbReference type="AlphaFoldDB" id="A0A7S9CZV5"/>
<reference evidence="1 2" key="1">
    <citation type="submission" date="2020-09" db="EMBL/GenBank/DDBJ databases">
        <title>Complete genomes of bradyrhizobia occurring on native shrubby legumes in Australia.</title>
        <authorList>
            <person name="Lafay B."/>
        </authorList>
    </citation>
    <scope>NUCLEOTIDE SEQUENCE [LARGE SCALE GENOMIC DNA]</scope>
    <source>
        <strain evidence="1 2">BDV5040</strain>
    </source>
</reference>
<dbReference type="KEGG" id="bcou:IC761_18945"/>
<evidence type="ECO:0000313" key="2">
    <source>
        <dbReference type="Proteomes" id="UP000594621"/>
    </source>
</evidence>
<dbReference type="Proteomes" id="UP000594621">
    <property type="component" value="Chromosome"/>
</dbReference>
<sequence length="54" mass="5818">MALEPRIIVTRAATKTEAAAKKRLIKTLDDGAVDLRRLIAAILELDDEVVSATA</sequence>
<evidence type="ECO:0000313" key="1">
    <source>
        <dbReference type="EMBL" id="QPF88617.1"/>
    </source>
</evidence>
<gene>
    <name evidence="1" type="ORF">IC761_18945</name>
</gene>
<protein>
    <submittedName>
        <fullName evidence="1">Uncharacterized protein</fullName>
    </submittedName>
</protein>
<name>A0A7S9CZV5_9BRAD</name>